<dbReference type="Gene3D" id="3.40.50.720">
    <property type="entry name" value="NAD(P)-binding Rossmann-like Domain"/>
    <property type="match status" value="1"/>
</dbReference>
<comment type="caution">
    <text evidence="3">The sequence shown here is derived from an EMBL/GenBank/DDBJ whole genome shotgun (WGS) entry which is preliminary data.</text>
</comment>
<dbReference type="Proteomes" id="UP001589628">
    <property type="component" value="Unassembled WGS sequence"/>
</dbReference>
<reference evidence="3 4" key="1">
    <citation type="submission" date="2024-09" db="EMBL/GenBank/DDBJ databases">
        <authorList>
            <person name="Sun Q."/>
            <person name="Mori K."/>
        </authorList>
    </citation>
    <scope>NUCLEOTIDE SEQUENCE [LARGE SCALE GENOMIC DNA]</scope>
    <source>
        <strain evidence="3 4">ATCC 51285</strain>
    </source>
</reference>
<gene>
    <name evidence="3" type="ORF">ACFFLH_06590</name>
</gene>
<dbReference type="SUPFAM" id="SSF51735">
    <property type="entry name" value="NAD(P)-binding Rossmann-fold domains"/>
    <property type="match status" value="1"/>
</dbReference>
<organism evidence="3 4">
    <name type="scientific">Balneatrix alpica</name>
    <dbReference type="NCBI Taxonomy" id="75684"/>
    <lineage>
        <taxon>Bacteria</taxon>
        <taxon>Pseudomonadati</taxon>
        <taxon>Pseudomonadota</taxon>
        <taxon>Gammaproteobacteria</taxon>
        <taxon>Oceanospirillales</taxon>
        <taxon>Balneatrichaceae</taxon>
        <taxon>Balneatrix</taxon>
    </lineage>
</organism>
<sequence length="247" mass="27288">MKRAWITGASQGIGRALACELAKQGWLVAVSARNQAALQQLAEQQPGITPFAVDVTDRQGLQQCYQRLKSEWGMPDWVILNAGTHIPTPLAHFSGESVRQLFNLNVLATLELLAWVLADMRERNQGRIGVMGSLSSYRGLPSAAAYGAGKAALHHACEALQLELMGSGVSLKIIHPGFVETPLTARNPFPMPFLISAEEAARRIVRGMQRQSLQIVFPRRLAWPLALLRLLPYRCYATLIRWFTGYG</sequence>
<evidence type="ECO:0000313" key="3">
    <source>
        <dbReference type="EMBL" id="MFB9886071.1"/>
    </source>
</evidence>
<dbReference type="RefSeq" id="WP_035460475.1">
    <property type="nucleotide sequence ID" value="NZ_JAUESS010000007.1"/>
</dbReference>
<dbReference type="InterPro" id="IPR036291">
    <property type="entry name" value="NAD(P)-bd_dom_sf"/>
</dbReference>
<dbReference type="EMBL" id="JBHLZN010000002">
    <property type="protein sequence ID" value="MFB9886071.1"/>
    <property type="molecule type" value="Genomic_DNA"/>
</dbReference>
<evidence type="ECO:0000256" key="1">
    <source>
        <dbReference type="ARBA" id="ARBA00006484"/>
    </source>
</evidence>
<dbReference type="EC" id="1.-.-.-" evidence="3"/>
<keyword evidence="4" id="KW-1185">Reference proteome</keyword>
<keyword evidence="2 3" id="KW-0560">Oxidoreductase</keyword>
<comment type="similarity">
    <text evidence="1">Belongs to the short-chain dehydrogenases/reductases (SDR) family.</text>
</comment>
<name>A0ABV5Z9Y5_9GAMM</name>
<dbReference type="PRINTS" id="PR00081">
    <property type="entry name" value="GDHRDH"/>
</dbReference>
<dbReference type="GO" id="GO:0016491">
    <property type="term" value="F:oxidoreductase activity"/>
    <property type="evidence" value="ECO:0007669"/>
    <property type="project" value="UniProtKB-KW"/>
</dbReference>
<dbReference type="PANTHER" id="PTHR44196">
    <property type="entry name" value="DEHYDROGENASE/REDUCTASE SDR FAMILY MEMBER 7B"/>
    <property type="match status" value="1"/>
</dbReference>
<evidence type="ECO:0000256" key="2">
    <source>
        <dbReference type="ARBA" id="ARBA00023002"/>
    </source>
</evidence>
<dbReference type="Pfam" id="PF00106">
    <property type="entry name" value="adh_short"/>
    <property type="match status" value="1"/>
</dbReference>
<protein>
    <submittedName>
        <fullName evidence="3">SDR family NAD(P)-dependent oxidoreductase</fullName>
        <ecNumber evidence="3">1.-.-.-</ecNumber>
    </submittedName>
</protein>
<evidence type="ECO:0000313" key="4">
    <source>
        <dbReference type="Proteomes" id="UP001589628"/>
    </source>
</evidence>
<dbReference type="PANTHER" id="PTHR44196:SF1">
    <property type="entry name" value="DEHYDROGENASE_REDUCTASE SDR FAMILY MEMBER 7B"/>
    <property type="match status" value="1"/>
</dbReference>
<proteinExistence type="inferred from homology"/>
<dbReference type="InterPro" id="IPR002347">
    <property type="entry name" value="SDR_fam"/>
</dbReference>
<accession>A0ABV5Z9Y5</accession>